<feature type="region of interest" description="Disordered" evidence="1">
    <location>
        <begin position="84"/>
        <end position="113"/>
    </location>
</feature>
<sequence length="113" mass="11230">MDSSGVFVVVICLLAMMVVRSVSQDDGAVPPAMVAFFRGRPDVPLPEAASGGKRSGLVLLVAGVACGVVGAALLGAAAVAFANRGRGSEPGSRSGLGAVLGRRRTGPELRLGA</sequence>
<evidence type="ECO:0000256" key="3">
    <source>
        <dbReference type="SAM" id="SignalP"/>
    </source>
</evidence>
<keyword evidence="2" id="KW-0812">Transmembrane</keyword>
<evidence type="ECO:0000313" key="4">
    <source>
        <dbReference type="EMBL" id="KAJ0980747.1"/>
    </source>
</evidence>
<protein>
    <submittedName>
        <fullName evidence="4">Uncharacterized protein</fullName>
    </submittedName>
</protein>
<evidence type="ECO:0000256" key="2">
    <source>
        <dbReference type="SAM" id="Phobius"/>
    </source>
</evidence>
<dbReference type="EMBL" id="JAGGNH010000002">
    <property type="protein sequence ID" value="KAJ0980747.1"/>
    <property type="molecule type" value="Genomic_DNA"/>
</dbReference>
<proteinExistence type="predicted"/>
<reference evidence="4" key="2">
    <citation type="journal article" date="2022" name="Hortic Res">
        <title>The genome of Dioscorea zingiberensis sheds light on the biosynthesis, origin and evolution of the medicinally important diosgenin saponins.</title>
        <authorList>
            <person name="Li Y."/>
            <person name="Tan C."/>
            <person name="Li Z."/>
            <person name="Guo J."/>
            <person name="Li S."/>
            <person name="Chen X."/>
            <person name="Wang C."/>
            <person name="Dai X."/>
            <person name="Yang H."/>
            <person name="Song W."/>
            <person name="Hou L."/>
            <person name="Xu J."/>
            <person name="Tong Z."/>
            <person name="Xu A."/>
            <person name="Yuan X."/>
            <person name="Wang W."/>
            <person name="Yang Q."/>
            <person name="Chen L."/>
            <person name="Sun Z."/>
            <person name="Wang K."/>
            <person name="Pan B."/>
            <person name="Chen J."/>
            <person name="Bao Y."/>
            <person name="Liu F."/>
            <person name="Qi X."/>
            <person name="Gang D.R."/>
            <person name="Wen J."/>
            <person name="Li J."/>
        </authorList>
    </citation>
    <scope>NUCLEOTIDE SEQUENCE</scope>
    <source>
        <strain evidence="4">Dzin_1.0</strain>
    </source>
</reference>
<feature type="signal peptide" evidence="3">
    <location>
        <begin position="1"/>
        <end position="23"/>
    </location>
</feature>
<evidence type="ECO:0000313" key="5">
    <source>
        <dbReference type="Proteomes" id="UP001085076"/>
    </source>
</evidence>
<comment type="caution">
    <text evidence="4">The sequence shown here is derived from an EMBL/GenBank/DDBJ whole genome shotgun (WGS) entry which is preliminary data.</text>
</comment>
<keyword evidence="3" id="KW-0732">Signal</keyword>
<dbReference type="AlphaFoldDB" id="A0A9D5HLX0"/>
<accession>A0A9D5HLX0</accession>
<feature type="transmembrane region" description="Helical" evidence="2">
    <location>
        <begin position="57"/>
        <end position="82"/>
    </location>
</feature>
<feature type="chain" id="PRO_5039534313" evidence="3">
    <location>
        <begin position="24"/>
        <end position="113"/>
    </location>
</feature>
<gene>
    <name evidence="4" type="ORF">J5N97_009002</name>
</gene>
<reference evidence="4" key="1">
    <citation type="submission" date="2021-03" db="EMBL/GenBank/DDBJ databases">
        <authorList>
            <person name="Li Z."/>
            <person name="Yang C."/>
        </authorList>
    </citation>
    <scope>NUCLEOTIDE SEQUENCE</scope>
    <source>
        <strain evidence="4">Dzin_1.0</strain>
        <tissue evidence="4">Leaf</tissue>
    </source>
</reference>
<keyword evidence="2" id="KW-0472">Membrane</keyword>
<evidence type="ECO:0000256" key="1">
    <source>
        <dbReference type="SAM" id="MobiDB-lite"/>
    </source>
</evidence>
<dbReference type="Proteomes" id="UP001085076">
    <property type="component" value="Miscellaneous, Linkage group lg02"/>
</dbReference>
<organism evidence="4 5">
    <name type="scientific">Dioscorea zingiberensis</name>
    <dbReference type="NCBI Taxonomy" id="325984"/>
    <lineage>
        <taxon>Eukaryota</taxon>
        <taxon>Viridiplantae</taxon>
        <taxon>Streptophyta</taxon>
        <taxon>Embryophyta</taxon>
        <taxon>Tracheophyta</taxon>
        <taxon>Spermatophyta</taxon>
        <taxon>Magnoliopsida</taxon>
        <taxon>Liliopsida</taxon>
        <taxon>Dioscoreales</taxon>
        <taxon>Dioscoreaceae</taxon>
        <taxon>Dioscorea</taxon>
    </lineage>
</organism>
<dbReference type="OrthoDB" id="749318at2759"/>
<name>A0A9D5HLX0_9LILI</name>
<keyword evidence="5" id="KW-1185">Reference proteome</keyword>
<keyword evidence="2" id="KW-1133">Transmembrane helix</keyword>